<dbReference type="GeneTree" id="ENSGT00960000190718"/>
<sequence length="81" mass="8892">MVFSGKYSRSPIASTNLVLKHTVFVNKFTRSTHGLDVITILLPSVASVPLHLRVFCCSCCILFSDYILKQAAASYLCSLGH</sequence>
<evidence type="ECO:0000313" key="2">
    <source>
        <dbReference type="Proteomes" id="UP000000539"/>
    </source>
</evidence>
<name>A0A8V0X108_CHICK</name>
<reference evidence="1" key="2">
    <citation type="submission" date="2025-08" db="UniProtKB">
        <authorList>
            <consortium name="Ensembl"/>
        </authorList>
    </citation>
    <scope>IDENTIFICATION</scope>
    <source>
        <strain evidence="1">broiler</strain>
    </source>
</reference>
<protein>
    <submittedName>
        <fullName evidence="1">Uncharacterized protein</fullName>
    </submittedName>
</protein>
<dbReference type="Ensembl" id="ENSGALT00010001776.1">
    <property type="protein sequence ID" value="ENSGALP00010000977.1"/>
    <property type="gene ID" value="ENSGALG00010000809.1"/>
</dbReference>
<dbReference type="AlphaFoldDB" id="A0A8V0X108"/>
<reference evidence="1" key="1">
    <citation type="submission" date="2020-11" db="EMBL/GenBank/DDBJ databases">
        <title>Gallus gallus (Chicken) genome, bGalGal1, GRCg7b, maternal haplotype autosomes + Z &amp; W.</title>
        <authorList>
            <person name="Warren W."/>
            <person name="Formenti G."/>
            <person name="Fedrigo O."/>
            <person name="Haase B."/>
            <person name="Mountcastle J."/>
            <person name="Balacco J."/>
            <person name="Tracey A."/>
            <person name="Schneider V."/>
            <person name="Okimoto R."/>
            <person name="Cheng H."/>
            <person name="Hawken R."/>
            <person name="Howe K."/>
            <person name="Jarvis E.D."/>
        </authorList>
    </citation>
    <scope>NUCLEOTIDE SEQUENCE [LARGE SCALE GENOMIC DNA]</scope>
    <source>
        <strain evidence="1">Broiler</strain>
    </source>
</reference>
<proteinExistence type="predicted"/>
<reference evidence="1" key="3">
    <citation type="submission" date="2025-09" db="UniProtKB">
        <authorList>
            <consortium name="Ensembl"/>
        </authorList>
    </citation>
    <scope>IDENTIFICATION</scope>
    <source>
        <strain evidence="1">broiler</strain>
    </source>
</reference>
<evidence type="ECO:0000313" key="1">
    <source>
        <dbReference type="Ensembl" id="ENSGALP00010000977.1"/>
    </source>
</evidence>
<dbReference type="Proteomes" id="UP000000539">
    <property type="component" value="Chromosome 2"/>
</dbReference>
<keyword evidence="2" id="KW-1185">Reference proteome</keyword>
<accession>A0A8V0X108</accession>
<organism evidence="1 2">
    <name type="scientific">Gallus gallus</name>
    <name type="common">Chicken</name>
    <dbReference type="NCBI Taxonomy" id="9031"/>
    <lineage>
        <taxon>Eukaryota</taxon>
        <taxon>Metazoa</taxon>
        <taxon>Chordata</taxon>
        <taxon>Craniata</taxon>
        <taxon>Vertebrata</taxon>
        <taxon>Euteleostomi</taxon>
        <taxon>Archelosauria</taxon>
        <taxon>Archosauria</taxon>
        <taxon>Dinosauria</taxon>
        <taxon>Saurischia</taxon>
        <taxon>Theropoda</taxon>
        <taxon>Coelurosauria</taxon>
        <taxon>Aves</taxon>
        <taxon>Neognathae</taxon>
        <taxon>Galloanserae</taxon>
        <taxon>Galliformes</taxon>
        <taxon>Phasianidae</taxon>
        <taxon>Phasianinae</taxon>
        <taxon>Gallus</taxon>
    </lineage>
</organism>